<dbReference type="Pfam" id="PF18333">
    <property type="entry name" value="ssDNA_DBD"/>
    <property type="match status" value="1"/>
</dbReference>
<dbReference type="Gene3D" id="1.10.1790.30">
    <property type="match status" value="1"/>
</dbReference>
<accession>A0ABS4CIP4</accession>
<sequence>MYSLAKRLITEKDIRRKVELLENLVNHPQLTAKELAERIQTTQRTVFNDIQGLRMELPEGWTLEADGNNGLSLISTEHATTNEVWEYFMKDSISIQIVRELLSSKSVQVQSFLLSQGISFETLKRHLAKLNKELKMFQLKIKVSATSFEWIGEESSIRIFYHRLLLPFTHNNFFFDEYPIHQANYAHFLRRIDRTMLKVDTEEVFGTCWFFINTIRIKTGCLIEEMTFEKKDVLFQLYQEELEKLYASEGLNLKSTESFFAFFAFMESWNYSAPPTEELREILNKNYVSLFSSCRTFMNQLIERLNQPKLDDSPLLDNFVLFLLKYYESRRLSDKFLLEYQELFPFSQQQFPELYQLIREEIASYELTYLPHSSYVLNTITLLVQEALYLVCPKQITAYFLFQGEPAWKNFLFREIQDLAGNRVQVQAINTDGLDKSQLRDDDFIISNYPLTEKYEQTLIYISSIPTQNELQELRELILPFYL</sequence>
<dbReference type="PANTHER" id="PTHR30185">
    <property type="entry name" value="CRYPTIC BETA-GLUCOSIDE BGL OPERON ANTITERMINATOR"/>
    <property type="match status" value="1"/>
</dbReference>
<organism evidence="5 6">
    <name type="scientific">Enterococcus larvae</name>
    <dbReference type="NCBI Taxonomy" id="2794352"/>
    <lineage>
        <taxon>Bacteria</taxon>
        <taxon>Bacillati</taxon>
        <taxon>Bacillota</taxon>
        <taxon>Bacilli</taxon>
        <taxon>Lactobacillales</taxon>
        <taxon>Enterococcaceae</taxon>
        <taxon>Enterococcus</taxon>
    </lineage>
</organism>
<dbReference type="Gene3D" id="1.10.10.10">
    <property type="entry name" value="Winged helix-like DNA-binding domain superfamily/Winged helix DNA-binding domain"/>
    <property type="match status" value="2"/>
</dbReference>
<protein>
    <submittedName>
        <fullName evidence="5">Helix-turn-helix domain-containing protein</fullName>
    </submittedName>
</protein>
<gene>
    <name evidence="5" type="ORF">I6N96_07565</name>
</gene>
<proteinExistence type="predicted"/>
<feature type="domain" description="M protein trans-acting positive regulator (MGA) HTH" evidence="4">
    <location>
        <begin position="11"/>
        <end position="63"/>
    </location>
</feature>
<reference evidence="5 6" key="1">
    <citation type="submission" date="2020-12" db="EMBL/GenBank/DDBJ databases">
        <title>Vagococcus allomyrinae sp. nov. and Enterococcus lavae sp. nov., isolated from the larvae of Allomyrina dichotoma.</title>
        <authorList>
            <person name="Lee S.D."/>
        </authorList>
    </citation>
    <scope>NUCLEOTIDE SEQUENCE [LARGE SCALE GENOMIC DNA]</scope>
    <source>
        <strain evidence="5 6">BWM-S5</strain>
    </source>
</reference>
<dbReference type="InterPro" id="IPR013199">
    <property type="entry name" value="HTH_Mga_DNA-bd_dom"/>
</dbReference>
<dbReference type="Pfam" id="PF08280">
    <property type="entry name" value="HTH_Mga"/>
    <property type="match status" value="1"/>
</dbReference>
<dbReference type="Proteomes" id="UP000673375">
    <property type="component" value="Unassembled WGS sequence"/>
</dbReference>
<dbReference type="PANTHER" id="PTHR30185:SF18">
    <property type="entry name" value="TRANSCRIPTIONAL REGULATOR MTLR"/>
    <property type="match status" value="1"/>
</dbReference>
<comment type="caution">
    <text evidence="5">The sequence shown here is derived from an EMBL/GenBank/DDBJ whole genome shotgun (WGS) entry which is preliminary data.</text>
</comment>
<dbReference type="InterPro" id="IPR036388">
    <property type="entry name" value="WH-like_DNA-bd_sf"/>
</dbReference>
<dbReference type="Gene3D" id="1.10.1790.40">
    <property type="match status" value="1"/>
</dbReference>
<keyword evidence="1" id="KW-0805">Transcription regulation</keyword>
<evidence type="ECO:0000259" key="3">
    <source>
        <dbReference type="Pfam" id="PF05043"/>
    </source>
</evidence>
<keyword evidence="6" id="KW-1185">Reference proteome</keyword>
<evidence type="ECO:0000259" key="4">
    <source>
        <dbReference type="Pfam" id="PF08280"/>
    </source>
</evidence>
<dbReference type="InterPro" id="IPR050661">
    <property type="entry name" value="BglG_antiterminators"/>
</dbReference>
<dbReference type="Pfam" id="PF05043">
    <property type="entry name" value="Mga"/>
    <property type="match status" value="1"/>
</dbReference>
<evidence type="ECO:0000313" key="5">
    <source>
        <dbReference type="EMBL" id="MBP1046137.1"/>
    </source>
</evidence>
<evidence type="ECO:0000256" key="1">
    <source>
        <dbReference type="ARBA" id="ARBA00023015"/>
    </source>
</evidence>
<evidence type="ECO:0000256" key="2">
    <source>
        <dbReference type="ARBA" id="ARBA00023163"/>
    </source>
</evidence>
<dbReference type="RefSeq" id="WP_209556957.1">
    <property type="nucleotide sequence ID" value="NZ_JAEDXU010000003.1"/>
</dbReference>
<dbReference type="EMBL" id="JAEDXU010000003">
    <property type="protein sequence ID" value="MBP1046137.1"/>
    <property type="molecule type" value="Genomic_DNA"/>
</dbReference>
<feature type="domain" description="Mga helix-turn-helix" evidence="3">
    <location>
        <begin position="79"/>
        <end position="164"/>
    </location>
</feature>
<keyword evidence="2" id="KW-0804">Transcription</keyword>
<evidence type="ECO:0000313" key="6">
    <source>
        <dbReference type="Proteomes" id="UP000673375"/>
    </source>
</evidence>
<name>A0ABS4CIP4_9ENTE</name>
<dbReference type="Gene3D" id="3.40.50.2300">
    <property type="match status" value="1"/>
</dbReference>
<dbReference type="InterPro" id="IPR007737">
    <property type="entry name" value="Mga_HTH"/>
</dbReference>